<organism evidence="1 2">
    <name type="scientific">Mikania micrantha</name>
    <name type="common">bitter vine</name>
    <dbReference type="NCBI Taxonomy" id="192012"/>
    <lineage>
        <taxon>Eukaryota</taxon>
        <taxon>Viridiplantae</taxon>
        <taxon>Streptophyta</taxon>
        <taxon>Embryophyta</taxon>
        <taxon>Tracheophyta</taxon>
        <taxon>Spermatophyta</taxon>
        <taxon>Magnoliopsida</taxon>
        <taxon>eudicotyledons</taxon>
        <taxon>Gunneridae</taxon>
        <taxon>Pentapetalae</taxon>
        <taxon>asterids</taxon>
        <taxon>campanulids</taxon>
        <taxon>Asterales</taxon>
        <taxon>Asteraceae</taxon>
        <taxon>Asteroideae</taxon>
        <taxon>Heliantheae alliance</taxon>
        <taxon>Eupatorieae</taxon>
        <taxon>Mikania</taxon>
    </lineage>
</organism>
<name>A0A5N6PYT6_9ASTR</name>
<dbReference type="Proteomes" id="UP000326396">
    <property type="component" value="Linkage Group LG1"/>
</dbReference>
<evidence type="ECO:0000313" key="1">
    <source>
        <dbReference type="EMBL" id="KAD7477273.1"/>
    </source>
</evidence>
<reference evidence="1 2" key="1">
    <citation type="submission" date="2019-05" db="EMBL/GenBank/DDBJ databases">
        <title>Mikania micrantha, genome provides insights into the molecular mechanism of rapid growth.</title>
        <authorList>
            <person name="Liu B."/>
        </authorList>
    </citation>
    <scope>NUCLEOTIDE SEQUENCE [LARGE SCALE GENOMIC DNA]</scope>
    <source>
        <strain evidence="1">NLD-2019</strain>
        <tissue evidence="1">Leaf</tissue>
    </source>
</reference>
<accession>A0A5N6PYT6</accession>
<sequence length="82" mass="10000">MKPKVFKRPRLRKVEQDWNPFFKFWFYDDRTSEGVIVLKQDDNWRVIRMLDPIWIVNCSKDDVDLLNTAEIYAEEGYHDVGY</sequence>
<gene>
    <name evidence="1" type="ORF">E3N88_00409</name>
</gene>
<keyword evidence="2" id="KW-1185">Reference proteome</keyword>
<protein>
    <submittedName>
        <fullName evidence="1">Uncharacterized protein</fullName>
    </submittedName>
</protein>
<dbReference type="AlphaFoldDB" id="A0A5N6PYT6"/>
<dbReference type="EMBL" id="SZYD01000001">
    <property type="protein sequence ID" value="KAD7477273.1"/>
    <property type="molecule type" value="Genomic_DNA"/>
</dbReference>
<comment type="caution">
    <text evidence="1">The sequence shown here is derived from an EMBL/GenBank/DDBJ whole genome shotgun (WGS) entry which is preliminary data.</text>
</comment>
<proteinExistence type="predicted"/>
<evidence type="ECO:0000313" key="2">
    <source>
        <dbReference type="Proteomes" id="UP000326396"/>
    </source>
</evidence>